<evidence type="ECO:0000256" key="8">
    <source>
        <dbReference type="SAM" id="MobiDB-lite"/>
    </source>
</evidence>
<evidence type="ECO:0000313" key="9">
    <source>
        <dbReference type="EMBL" id="KAJ4481069.1"/>
    </source>
</evidence>
<comment type="similarity">
    <text evidence="1">Belongs to the SOS response-associated peptidase family.</text>
</comment>
<evidence type="ECO:0000256" key="7">
    <source>
        <dbReference type="ARBA" id="ARBA00023239"/>
    </source>
</evidence>
<keyword evidence="7" id="KW-0456">Lyase</keyword>
<keyword evidence="6" id="KW-0238">DNA-binding</keyword>
<feature type="compositionally biased region" description="Polar residues" evidence="8">
    <location>
        <begin position="267"/>
        <end position="279"/>
    </location>
</feature>
<feature type="region of interest" description="Disordered" evidence="8">
    <location>
        <begin position="267"/>
        <end position="298"/>
    </location>
</feature>
<dbReference type="Proteomes" id="UP001150266">
    <property type="component" value="Unassembled WGS sequence"/>
</dbReference>
<evidence type="ECO:0000256" key="2">
    <source>
        <dbReference type="ARBA" id="ARBA00022670"/>
    </source>
</evidence>
<dbReference type="InterPro" id="IPR036590">
    <property type="entry name" value="SRAP-like"/>
</dbReference>
<dbReference type="Pfam" id="PF02586">
    <property type="entry name" value="SRAP"/>
    <property type="match status" value="1"/>
</dbReference>
<dbReference type="PANTHER" id="PTHR13604:SF0">
    <property type="entry name" value="ABASIC SITE PROCESSING PROTEIN HMCES"/>
    <property type="match status" value="1"/>
</dbReference>
<dbReference type="GO" id="GO:0106300">
    <property type="term" value="P:protein-DNA covalent cross-linking repair"/>
    <property type="evidence" value="ECO:0007669"/>
    <property type="project" value="InterPro"/>
</dbReference>
<evidence type="ECO:0000256" key="1">
    <source>
        <dbReference type="ARBA" id="ARBA00008136"/>
    </source>
</evidence>
<evidence type="ECO:0000256" key="6">
    <source>
        <dbReference type="ARBA" id="ARBA00023125"/>
    </source>
</evidence>
<proteinExistence type="inferred from homology"/>
<feature type="compositionally biased region" description="Basic residues" evidence="8">
    <location>
        <begin position="280"/>
        <end position="295"/>
    </location>
</feature>
<dbReference type="InterPro" id="IPR003738">
    <property type="entry name" value="SRAP"/>
</dbReference>
<evidence type="ECO:0000256" key="4">
    <source>
        <dbReference type="ARBA" id="ARBA00022801"/>
    </source>
</evidence>
<gene>
    <name evidence="9" type="ORF">J3R30DRAFT_2397805</name>
</gene>
<dbReference type="Gene3D" id="3.90.1680.10">
    <property type="entry name" value="SOS response associated peptidase-like"/>
    <property type="match status" value="1"/>
</dbReference>
<evidence type="ECO:0000256" key="3">
    <source>
        <dbReference type="ARBA" id="ARBA00022763"/>
    </source>
</evidence>
<dbReference type="AlphaFoldDB" id="A0A9W9DRC8"/>
<accession>A0A9W9DRC8</accession>
<dbReference type="GO" id="GO:0006508">
    <property type="term" value="P:proteolysis"/>
    <property type="evidence" value="ECO:0007669"/>
    <property type="project" value="UniProtKB-KW"/>
</dbReference>
<dbReference type="PANTHER" id="PTHR13604">
    <property type="entry name" value="DC12-RELATED"/>
    <property type="match status" value="1"/>
</dbReference>
<keyword evidence="3" id="KW-0227">DNA damage</keyword>
<dbReference type="EMBL" id="JAOTPV010000006">
    <property type="protein sequence ID" value="KAJ4481069.1"/>
    <property type="molecule type" value="Genomic_DNA"/>
</dbReference>
<keyword evidence="5" id="KW-0190">Covalent protein-DNA linkage</keyword>
<evidence type="ECO:0000313" key="10">
    <source>
        <dbReference type="Proteomes" id="UP001150266"/>
    </source>
</evidence>
<dbReference type="GO" id="GO:0016829">
    <property type="term" value="F:lyase activity"/>
    <property type="evidence" value="ECO:0007669"/>
    <property type="project" value="UniProtKB-KW"/>
</dbReference>
<sequence length="322" mass="36521">MCGRFSLRLDPQEIRQELDEHNLVAHEWIDQDQFIPRYNIAPRSQAPVIRRSSPRNSAMSDKGSPERSTEGSGDQLTQTQMKWGLVPHWSKYEDKSLNTMNARSENLISGGGMWNSLRGRKRCVVICQGYYEWLSQGKKKSPHFIKATGGSLLLLAGLYDSVELQDRDNALWSFSIVTTAASDEFSWLHDRQPVILSTKEDLDRWLDTSSQRWSEDLAQIVSRPYLKDFLLECYQVPNEVGKIGSESSSFILPISVRKDGIEAMFSKQSQGESAKNASSLKRKRSHKPKVSHKSTRISAIDSSDDDVVILEHPPILAKKKKV</sequence>
<keyword evidence="2" id="KW-0645">Protease</keyword>
<protein>
    <recommendedName>
        <fullName evidence="11">DUF159-domain-containing protein</fullName>
    </recommendedName>
</protein>
<feature type="region of interest" description="Disordered" evidence="8">
    <location>
        <begin position="45"/>
        <end position="77"/>
    </location>
</feature>
<reference evidence="9" key="1">
    <citation type="submission" date="2022-08" db="EMBL/GenBank/DDBJ databases">
        <title>A Global Phylogenomic Analysis of the Shiitake Genus Lentinula.</title>
        <authorList>
            <consortium name="DOE Joint Genome Institute"/>
            <person name="Sierra-Patev S."/>
            <person name="Min B."/>
            <person name="Naranjo-Ortiz M."/>
            <person name="Looney B."/>
            <person name="Konkel Z."/>
            <person name="Slot J.C."/>
            <person name="Sakamoto Y."/>
            <person name="Steenwyk J.L."/>
            <person name="Rokas A."/>
            <person name="Carro J."/>
            <person name="Camarero S."/>
            <person name="Ferreira P."/>
            <person name="Molpeceres G."/>
            <person name="Ruiz-Duenas F.J."/>
            <person name="Serrano A."/>
            <person name="Henrissat B."/>
            <person name="Drula E."/>
            <person name="Hughes K.W."/>
            <person name="Mata J.L."/>
            <person name="Ishikawa N.K."/>
            <person name="Vargas-Isla R."/>
            <person name="Ushijima S."/>
            <person name="Smith C.A."/>
            <person name="Ahrendt S."/>
            <person name="Andreopoulos W."/>
            <person name="He G."/>
            <person name="Labutti K."/>
            <person name="Lipzen A."/>
            <person name="Ng V."/>
            <person name="Riley R."/>
            <person name="Sandor L."/>
            <person name="Barry K."/>
            <person name="Martinez A.T."/>
            <person name="Xiao Y."/>
            <person name="Gibbons J.G."/>
            <person name="Terashima K."/>
            <person name="Grigoriev I.V."/>
            <person name="Hibbett D.S."/>
        </authorList>
    </citation>
    <scope>NUCLEOTIDE SEQUENCE</scope>
    <source>
        <strain evidence="9">JLM2183</strain>
    </source>
</reference>
<name>A0A9W9DRC8_9AGAR</name>
<comment type="caution">
    <text evidence="9">The sequence shown here is derived from an EMBL/GenBank/DDBJ whole genome shotgun (WGS) entry which is preliminary data.</text>
</comment>
<keyword evidence="10" id="KW-1185">Reference proteome</keyword>
<dbReference type="OrthoDB" id="2111841at2759"/>
<organism evidence="9 10">
    <name type="scientific">Lentinula aciculospora</name>
    <dbReference type="NCBI Taxonomy" id="153920"/>
    <lineage>
        <taxon>Eukaryota</taxon>
        <taxon>Fungi</taxon>
        <taxon>Dikarya</taxon>
        <taxon>Basidiomycota</taxon>
        <taxon>Agaricomycotina</taxon>
        <taxon>Agaricomycetes</taxon>
        <taxon>Agaricomycetidae</taxon>
        <taxon>Agaricales</taxon>
        <taxon>Marasmiineae</taxon>
        <taxon>Omphalotaceae</taxon>
        <taxon>Lentinula</taxon>
    </lineage>
</organism>
<evidence type="ECO:0000256" key="5">
    <source>
        <dbReference type="ARBA" id="ARBA00023124"/>
    </source>
</evidence>
<dbReference type="GO" id="GO:0008233">
    <property type="term" value="F:peptidase activity"/>
    <property type="evidence" value="ECO:0007669"/>
    <property type="project" value="UniProtKB-KW"/>
</dbReference>
<dbReference type="GO" id="GO:0003697">
    <property type="term" value="F:single-stranded DNA binding"/>
    <property type="evidence" value="ECO:0007669"/>
    <property type="project" value="InterPro"/>
</dbReference>
<keyword evidence="4" id="KW-0378">Hydrolase</keyword>
<dbReference type="SUPFAM" id="SSF143081">
    <property type="entry name" value="BB1717-like"/>
    <property type="match status" value="1"/>
</dbReference>
<evidence type="ECO:0008006" key="11">
    <source>
        <dbReference type="Google" id="ProtNLM"/>
    </source>
</evidence>